<feature type="domain" description="CRISPR type III-associated protein" evidence="2">
    <location>
        <begin position="60"/>
        <end position="145"/>
    </location>
</feature>
<dbReference type="RefSeq" id="WP_015182570.1">
    <property type="nucleotide sequence ID" value="NC_019738.1"/>
</dbReference>
<accession>K9WF42</accession>
<dbReference type="STRING" id="1173027.Mic7113_2631"/>
<gene>
    <name evidence="3" type="ORF">Mic7113_2631</name>
</gene>
<dbReference type="Proteomes" id="UP000010471">
    <property type="component" value="Chromosome"/>
</dbReference>
<proteinExistence type="predicted"/>
<dbReference type="AlphaFoldDB" id="K9WF42"/>
<protein>
    <submittedName>
        <fullName evidence="3">CRISPR-associated protein</fullName>
    </submittedName>
</protein>
<evidence type="ECO:0000313" key="3">
    <source>
        <dbReference type="EMBL" id="AFZ18421.1"/>
    </source>
</evidence>
<dbReference type="OrthoDB" id="5362408at2"/>
<dbReference type="InterPro" id="IPR005537">
    <property type="entry name" value="RAMP_III_fam"/>
</dbReference>
<keyword evidence="1" id="KW-0051">Antiviral defense</keyword>
<evidence type="ECO:0000259" key="2">
    <source>
        <dbReference type="Pfam" id="PF03787"/>
    </source>
</evidence>
<organism evidence="3 4">
    <name type="scientific">Allocoleopsis franciscana PCC 7113</name>
    <dbReference type="NCBI Taxonomy" id="1173027"/>
    <lineage>
        <taxon>Bacteria</taxon>
        <taxon>Bacillati</taxon>
        <taxon>Cyanobacteriota</taxon>
        <taxon>Cyanophyceae</taxon>
        <taxon>Coleofasciculales</taxon>
        <taxon>Coleofasciculaceae</taxon>
        <taxon>Allocoleopsis</taxon>
        <taxon>Allocoleopsis franciscana</taxon>
    </lineage>
</organism>
<dbReference type="NCBIfam" id="TIGR03986">
    <property type="entry name" value="TIGR03986 family CRISPR-associated RAMP protein"/>
    <property type="match status" value="1"/>
</dbReference>
<dbReference type="KEGG" id="mic:Mic7113_2631"/>
<dbReference type="GO" id="GO:0051607">
    <property type="term" value="P:defense response to virus"/>
    <property type="evidence" value="ECO:0007669"/>
    <property type="project" value="UniProtKB-KW"/>
</dbReference>
<evidence type="ECO:0000313" key="4">
    <source>
        <dbReference type="Proteomes" id="UP000010471"/>
    </source>
</evidence>
<reference evidence="3 4" key="1">
    <citation type="submission" date="2012-06" db="EMBL/GenBank/DDBJ databases">
        <title>Finished chromosome of genome of Microcoleus sp. PCC 7113.</title>
        <authorList>
            <consortium name="US DOE Joint Genome Institute"/>
            <person name="Gugger M."/>
            <person name="Coursin T."/>
            <person name="Rippka R."/>
            <person name="Tandeau De Marsac N."/>
            <person name="Huntemann M."/>
            <person name="Wei C.-L."/>
            <person name="Han J."/>
            <person name="Detter J.C."/>
            <person name="Han C."/>
            <person name="Tapia R."/>
            <person name="Chen A."/>
            <person name="Kyrpides N."/>
            <person name="Mavromatis K."/>
            <person name="Markowitz V."/>
            <person name="Szeto E."/>
            <person name="Ivanova N."/>
            <person name="Pagani I."/>
            <person name="Pati A."/>
            <person name="Goodwin L."/>
            <person name="Nordberg H.P."/>
            <person name="Cantor M.N."/>
            <person name="Hua S.X."/>
            <person name="Woyke T."/>
            <person name="Kerfeld C.A."/>
        </authorList>
    </citation>
    <scope>NUCLEOTIDE SEQUENCE [LARGE SCALE GENOMIC DNA]</scope>
    <source>
        <strain evidence="3 4">PCC 7113</strain>
    </source>
</reference>
<name>K9WF42_9CYAN</name>
<dbReference type="Pfam" id="PF03787">
    <property type="entry name" value="RAMPs"/>
    <property type="match status" value="1"/>
</dbReference>
<dbReference type="InterPro" id="IPR023825">
    <property type="entry name" value="CRISPR-assoc_RAMP_BGP1436"/>
</dbReference>
<dbReference type="EMBL" id="CP003630">
    <property type="protein sequence ID" value="AFZ18421.1"/>
    <property type="molecule type" value="Genomic_DNA"/>
</dbReference>
<sequence length="691" mass="79740">MNLKHISKIEDLNRIAVAPYNFVELPAKVVEAEQPLPSGNRYHPHEKVELPRHTGRIECTLTTKSKLYTRCGWSPEDFAKYGDTSFKDLPDELQQKRANFFINPATQQPIIPGSSIRGMLRTLVEIVSFSKIERVSDNQRLFFRAVTSNPKKESWGEEYKQYVSPKKVEAGYLKKDNQGWYIQPAKIIEKATFAWVRQADISLPGFINFDDDGYEPQYINVSYQNVAVDQTDRAKRLFAHNVELPDTHLKKGVFVTSGNMKQKEDDNSLRCNHCIVFPENEEVDPLPIDNIAIEHYRNALTDFQKKLPFDKDWGVLEKGRPVFYYHDGKSETVGFFGQSPNFRIPYSPEGNGHATTVADFIPPNLKKIVLIDLADAIFGWVKQDSENEKLPKDKKQRSGRVFITDAILEKSQIEKVKQSQQRQAQEILLSSPKLTTFQHYLVQPDADKSNLKHYASKPPTETEAGETVIRGHKLYWHKPCKIEVPKNSDTQTSLIKPIDSELQFTFDIYFENLSKVELGTFLWVLSLSSEKSQTLGTCKSDEKYCFSLGMGKPLGMGAVKIDYNLHLSKRNERYSRLFNDAQWKTGEEDQSQTAKEEEESVKTFEEYVLDRICCQDYPINKSREQLQHLKELPRIEMLLAMLQCNKIPDVDKTRYMRIEPKPSEYAERRVLPTPLDIRGIPDNRRFPDINH</sequence>
<evidence type="ECO:0000256" key="1">
    <source>
        <dbReference type="ARBA" id="ARBA00023118"/>
    </source>
</evidence>
<dbReference type="eggNOG" id="COG1337">
    <property type="taxonomic scope" value="Bacteria"/>
</dbReference>
<keyword evidence="4" id="KW-1185">Reference proteome</keyword>
<dbReference type="HOGENOM" id="CLU_023344_0_0_3"/>